<name>E4TWS3_SULKY</name>
<dbReference type="Proteomes" id="UP000008721">
    <property type="component" value="Chromosome"/>
</dbReference>
<organism evidence="2 3">
    <name type="scientific">Sulfuricurvum kujiense (strain ATCC BAA-921 / DSM 16994 / JCM 11577 / YK-1)</name>
    <dbReference type="NCBI Taxonomy" id="709032"/>
    <lineage>
        <taxon>Bacteria</taxon>
        <taxon>Pseudomonadati</taxon>
        <taxon>Campylobacterota</taxon>
        <taxon>Epsilonproteobacteria</taxon>
        <taxon>Campylobacterales</taxon>
        <taxon>Sulfurimonadaceae</taxon>
        <taxon>Sulfuricurvum</taxon>
    </lineage>
</organism>
<dbReference type="EMBL" id="CP002355">
    <property type="protein sequence ID" value="ADR32754.1"/>
    <property type="molecule type" value="Genomic_DNA"/>
</dbReference>
<dbReference type="KEGG" id="sku:Sulku_0086"/>
<proteinExistence type="predicted"/>
<dbReference type="RefSeq" id="WP_013458951.1">
    <property type="nucleotide sequence ID" value="NC_014762.1"/>
</dbReference>
<dbReference type="eggNOG" id="COG0760">
    <property type="taxonomic scope" value="Bacteria"/>
</dbReference>
<protein>
    <submittedName>
        <fullName evidence="2">Peptidyl-prolyl cis-trans isomerase</fullName>
    </submittedName>
</protein>
<dbReference type="SUPFAM" id="SSF109998">
    <property type="entry name" value="Triger factor/SurA peptide-binding domain-like"/>
    <property type="match status" value="1"/>
</dbReference>
<dbReference type="HOGENOM" id="CLU_1539250_0_0_7"/>
<keyword evidence="1" id="KW-0732">Signal</keyword>
<accession>E4TWS3</accession>
<dbReference type="STRING" id="709032.Sulku_0086"/>
<dbReference type="Gene3D" id="1.10.8.1040">
    <property type="match status" value="1"/>
</dbReference>
<keyword evidence="3" id="KW-1185">Reference proteome</keyword>
<sequence>MKLSYALASLVLSSTLALAAPATLATVNGKAITSSDANAFMAKAIPGMSFEKLDPKMKRQVVDQLINQMLVKDQVLKSGLQNTPAFKAQYAAIKDDLAVDMWMKQQMNKITVTEKEAKAFYDANGDKMKQGDKKLSFEQVKKEILQFIKVEKFKAQMNKTTDALRSSAKVEVKL</sequence>
<evidence type="ECO:0000256" key="1">
    <source>
        <dbReference type="SAM" id="SignalP"/>
    </source>
</evidence>
<evidence type="ECO:0000313" key="3">
    <source>
        <dbReference type="Proteomes" id="UP000008721"/>
    </source>
</evidence>
<feature type="signal peptide" evidence="1">
    <location>
        <begin position="1"/>
        <end position="19"/>
    </location>
</feature>
<reference evidence="2 3" key="1">
    <citation type="journal article" date="2012" name="Stand. Genomic Sci.">
        <title>Complete genome sequence of the sulfur compounds oxidizing chemolithoautotroph Sulfuricurvum kujiense type strain (YK-1(T)).</title>
        <authorList>
            <person name="Han C."/>
            <person name="Kotsyurbenko O."/>
            <person name="Chertkov O."/>
            <person name="Held B."/>
            <person name="Lapidus A."/>
            <person name="Nolan M."/>
            <person name="Lucas S."/>
            <person name="Hammon N."/>
            <person name="Deshpande S."/>
            <person name="Cheng J.F."/>
            <person name="Tapia R."/>
            <person name="Goodwin L.A."/>
            <person name="Pitluck S."/>
            <person name="Liolios K."/>
            <person name="Pagani I."/>
            <person name="Ivanova N."/>
            <person name="Mavromatis K."/>
            <person name="Mikhailova N."/>
            <person name="Pati A."/>
            <person name="Chen A."/>
            <person name="Palaniappan K."/>
            <person name="Land M."/>
            <person name="Hauser L."/>
            <person name="Chang Y.J."/>
            <person name="Jeffries C.D."/>
            <person name="Brambilla E.M."/>
            <person name="Rohde M."/>
            <person name="Spring S."/>
            <person name="Sikorski J."/>
            <person name="Goker M."/>
            <person name="Woyke T."/>
            <person name="Bristow J."/>
            <person name="Eisen J.A."/>
            <person name="Markowitz V."/>
            <person name="Hugenholtz P."/>
            <person name="Kyrpides N.C."/>
            <person name="Klenk H.P."/>
            <person name="Detter J.C."/>
        </authorList>
    </citation>
    <scope>NUCLEOTIDE SEQUENCE [LARGE SCALE GENOMIC DNA]</scope>
    <source>
        <strain evidence="3">ATCC BAA-921 / DSM 16994 / JCM 11577 / YK-1</strain>
    </source>
</reference>
<dbReference type="OrthoDB" id="8886058at2"/>
<feature type="chain" id="PRO_5003188358" evidence="1">
    <location>
        <begin position="20"/>
        <end position="174"/>
    </location>
</feature>
<dbReference type="Gene3D" id="6.10.140.970">
    <property type="match status" value="1"/>
</dbReference>
<dbReference type="AlphaFoldDB" id="E4TWS3"/>
<dbReference type="InterPro" id="IPR027304">
    <property type="entry name" value="Trigger_fact/SurA_dom_sf"/>
</dbReference>
<dbReference type="GO" id="GO:0016853">
    <property type="term" value="F:isomerase activity"/>
    <property type="evidence" value="ECO:0007669"/>
    <property type="project" value="UniProtKB-KW"/>
</dbReference>
<gene>
    <name evidence="2" type="ordered locus">Sulku_0086</name>
</gene>
<evidence type="ECO:0000313" key="2">
    <source>
        <dbReference type="EMBL" id="ADR32754.1"/>
    </source>
</evidence>
<keyword evidence="2" id="KW-0413">Isomerase</keyword>